<name>A0A0P7ANG7_9FLAO</name>
<dbReference type="Pfam" id="PF00691">
    <property type="entry name" value="OmpA"/>
    <property type="match status" value="1"/>
</dbReference>
<dbReference type="Gene3D" id="3.30.1330.60">
    <property type="entry name" value="OmpA-like domain"/>
    <property type="match status" value="1"/>
</dbReference>
<comment type="caution">
    <text evidence="6">The sequence shown here is derived from an EMBL/GenBank/DDBJ whole genome shotgun (WGS) entry which is preliminary data.</text>
</comment>
<dbReference type="EMBL" id="LDJX01000007">
    <property type="protein sequence ID" value="KPM30618.1"/>
    <property type="molecule type" value="Genomic_DNA"/>
</dbReference>
<protein>
    <submittedName>
        <fullName evidence="6">OmpA-like periplasmic protein</fullName>
    </submittedName>
</protein>
<evidence type="ECO:0000256" key="2">
    <source>
        <dbReference type="ARBA" id="ARBA00023136"/>
    </source>
</evidence>
<evidence type="ECO:0000256" key="3">
    <source>
        <dbReference type="ARBA" id="ARBA00023237"/>
    </source>
</evidence>
<accession>A0A0P7ANG7</accession>
<proteinExistence type="predicted"/>
<dbReference type="PANTHER" id="PTHR30329">
    <property type="entry name" value="STATOR ELEMENT OF FLAGELLAR MOTOR COMPLEX"/>
    <property type="match status" value="1"/>
</dbReference>
<evidence type="ECO:0000313" key="7">
    <source>
        <dbReference type="Proteomes" id="UP000050280"/>
    </source>
</evidence>
<dbReference type="InterPro" id="IPR050330">
    <property type="entry name" value="Bact_OuterMem_StrucFunc"/>
</dbReference>
<organism evidence="6 7">
    <name type="scientific">Croceitalea dokdonensis DOKDO 023</name>
    <dbReference type="NCBI Taxonomy" id="1300341"/>
    <lineage>
        <taxon>Bacteria</taxon>
        <taxon>Pseudomonadati</taxon>
        <taxon>Bacteroidota</taxon>
        <taxon>Flavobacteriia</taxon>
        <taxon>Flavobacteriales</taxon>
        <taxon>Flavobacteriaceae</taxon>
        <taxon>Croceitalea</taxon>
    </lineage>
</organism>
<dbReference type="AlphaFoldDB" id="A0A0P7ANG7"/>
<comment type="subcellular location">
    <subcellularLocation>
        <location evidence="1">Cell outer membrane</location>
    </subcellularLocation>
</comment>
<dbReference type="InterPro" id="IPR006665">
    <property type="entry name" value="OmpA-like"/>
</dbReference>
<evidence type="ECO:0000259" key="5">
    <source>
        <dbReference type="PROSITE" id="PS51123"/>
    </source>
</evidence>
<dbReference type="InterPro" id="IPR036737">
    <property type="entry name" value="OmpA-like_sf"/>
</dbReference>
<dbReference type="STRING" id="1300341.I595_3112"/>
<evidence type="ECO:0000313" key="6">
    <source>
        <dbReference type="EMBL" id="KPM30618.1"/>
    </source>
</evidence>
<evidence type="ECO:0000256" key="4">
    <source>
        <dbReference type="PROSITE-ProRule" id="PRU00473"/>
    </source>
</evidence>
<keyword evidence="3" id="KW-0998">Cell outer membrane</keyword>
<gene>
    <name evidence="6" type="ORF">I595_3112</name>
</gene>
<feature type="domain" description="OmpA-like" evidence="5">
    <location>
        <begin position="233"/>
        <end position="350"/>
    </location>
</feature>
<dbReference type="PATRIC" id="fig|1300341.3.peg.3263"/>
<evidence type="ECO:0000256" key="1">
    <source>
        <dbReference type="ARBA" id="ARBA00004442"/>
    </source>
</evidence>
<dbReference type="CDD" id="cd07185">
    <property type="entry name" value="OmpA_C-like"/>
    <property type="match status" value="1"/>
</dbReference>
<dbReference type="SUPFAM" id="SSF103088">
    <property type="entry name" value="OmpA-like"/>
    <property type="match status" value="1"/>
</dbReference>
<dbReference type="Proteomes" id="UP000050280">
    <property type="component" value="Unassembled WGS sequence"/>
</dbReference>
<dbReference type="PROSITE" id="PS51123">
    <property type="entry name" value="OMPA_2"/>
    <property type="match status" value="1"/>
</dbReference>
<sequence length="352" mass="40119">MLFSVGLLTAQNLVKNPSFELFDACPEILGSFNEDVRYWSTPTLGTTDYFNTCSKRMGAPENFNGIQQPSFGNAYAGLYFYAPGDYREYIQVPLEMPLRQNENYKLSFFISLAEGSDFAVKDFGVVMAKKALRVNTKRVLSKKHLFGAGGNKVTVHEVNHPTFHEDKTDWLQVTLEFTAQGFERFLVLGNLRDNKRTKKIQTKRKETKKGAYYYIDMVSLQALDSNLSQIPPMQRDSLYVFKAITFGFDDIQLSNLGTKELRRVFMELKDHPELQLEIHGHTDAKGGEDYNQRLSYQRAVNLANHLIRWGIDKSRISCFGHGASKPISSNQTEGGRAKNRRVEFLFKTTSGQ</sequence>
<keyword evidence="7" id="KW-1185">Reference proteome</keyword>
<dbReference type="PANTHER" id="PTHR30329:SF21">
    <property type="entry name" value="LIPOPROTEIN YIAD-RELATED"/>
    <property type="match status" value="1"/>
</dbReference>
<dbReference type="PRINTS" id="PR01021">
    <property type="entry name" value="OMPADOMAIN"/>
</dbReference>
<reference evidence="6 7" key="1">
    <citation type="submission" date="2015-09" db="EMBL/GenBank/DDBJ databases">
        <title>Genome sequence of the marine flavobacterium Croceitalea dokdonensis DOKDO 023 that contains proton- and sodium-pumping rhodopsins.</title>
        <authorList>
            <person name="Kwon S.-K."/>
            <person name="Lee H.K."/>
            <person name="Kwak M.-J."/>
            <person name="Kim J.F."/>
        </authorList>
    </citation>
    <scope>NUCLEOTIDE SEQUENCE [LARGE SCALE GENOMIC DNA]</scope>
    <source>
        <strain evidence="6 7">DOKDO 023</strain>
    </source>
</reference>
<keyword evidence="2 4" id="KW-0472">Membrane</keyword>
<dbReference type="InterPro" id="IPR006664">
    <property type="entry name" value="OMP_bac"/>
</dbReference>
<dbReference type="GO" id="GO:0009279">
    <property type="term" value="C:cell outer membrane"/>
    <property type="evidence" value="ECO:0007669"/>
    <property type="project" value="UniProtKB-SubCell"/>
</dbReference>